<sequence length="95" mass="10989">MSNSMKKPLEEDDPMQMKAQMVAGDPHLMLDCLIEEFARMGWDTGQIAKIFENPVFLASHGLTKRFGHKTIRDRIEQTLERCGVFHFKIIEQKPV</sequence>
<dbReference type="AlphaFoldDB" id="A0A381RVM7"/>
<name>A0A381RVM7_9ZZZZ</name>
<dbReference type="EMBL" id="UINC01002290">
    <property type="protein sequence ID" value="SUZ95058.1"/>
    <property type="molecule type" value="Genomic_DNA"/>
</dbReference>
<gene>
    <name evidence="1" type="ORF">METZ01_LOCUS47912</name>
</gene>
<protein>
    <submittedName>
        <fullName evidence="1">Uncharacterized protein</fullName>
    </submittedName>
</protein>
<accession>A0A381RVM7</accession>
<proteinExistence type="predicted"/>
<organism evidence="1">
    <name type="scientific">marine metagenome</name>
    <dbReference type="NCBI Taxonomy" id="408172"/>
    <lineage>
        <taxon>unclassified sequences</taxon>
        <taxon>metagenomes</taxon>
        <taxon>ecological metagenomes</taxon>
    </lineage>
</organism>
<evidence type="ECO:0000313" key="1">
    <source>
        <dbReference type="EMBL" id="SUZ95058.1"/>
    </source>
</evidence>
<reference evidence="1" key="1">
    <citation type="submission" date="2018-05" db="EMBL/GenBank/DDBJ databases">
        <authorList>
            <person name="Lanie J.A."/>
            <person name="Ng W.-L."/>
            <person name="Kazmierczak K.M."/>
            <person name="Andrzejewski T.M."/>
            <person name="Davidsen T.M."/>
            <person name="Wayne K.J."/>
            <person name="Tettelin H."/>
            <person name="Glass J.I."/>
            <person name="Rusch D."/>
            <person name="Podicherti R."/>
            <person name="Tsui H.-C.T."/>
            <person name="Winkler M.E."/>
        </authorList>
    </citation>
    <scope>NUCLEOTIDE SEQUENCE</scope>
</reference>